<gene>
    <name evidence="6" type="ORF">HSR6_0202</name>
</gene>
<dbReference type="Proteomes" id="UP000186165">
    <property type="component" value="Chromosome"/>
</dbReference>
<name>A0A1J1A971_9EURY</name>
<dbReference type="GO" id="GO:0005509">
    <property type="term" value="F:calcium ion binding"/>
    <property type="evidence" value="ECO:0007669"/>
    <property type="project" value="InterPro"/>
</dbReference>
<evidence type="ECO:0000256" key="3">
    <source>
        <dbReference type="ARBA" id="ARBA00022729"/>
    </source>
</evidence>
<sequence length="374" mass="39294">MNPPRAVVLLLALAIALSGGAGAVDAGVLETAVTGPAAATTVDGTQYVWAGEAPDVTTTVATPVFEDERDYRHYSVRVTETRDEHVGPGDEALASKSIVLREVDEQSLTLTLPDDALDEPGPDSVVVGFYDATGALIDSSEVTVTVLRKTSDRDGDGLQNSQEIGGPTDFRDPDTDEDGLEDGPEVTKFGTDPTQKDTDGDGIDDARELRVGSDPTEVDTDGDGLDDRREIEELPTDPALADTDGDGLDDRRELDLGTDPTEPDTDDDGLKDAQELELGTDPTDPDTDGDGLPDGWELERFGTDPLTADTDGDGVTDGQAAGHPPAASGESGDGQPAASNWSFPDSLESGWVVPVTGLVGAIAIRRVFEWATFR</sequence>
<dbReference type="AlphaFoldDB" id="A0A1J1A971"/>
<reference evidence="7" key="1">
    <citation type="submission" date="2016-08" db="EMBL/GenBank/DDBJ databases">
        <title>Discovery of first anaerobic lithoheterotrophic haloarchae widely represented in hypersaline habitats.</title>
        <authorList>
            <person name="Sorokin D.Y."/>
            <person name="Kublanov I.V."/>
            <person name="Roman P."/>
            <person name="Sinninghe Damste J.S."/>
            <person name="Golyshin P.N."/>
            <person name="Rojo D."/>
            <person name="Ciordia S."/>
            <person name="Mena Md.C."/>
            <person name="Ferrer M."/>
            <person name="Smedile F."/>
            <person name="Messina E."/>
            <person name="La Cono V."/>
            <person name="Yakimov M.M."/>
        </authorList>
    </citation>
    <scope>NUCLEOTIDE SEQUENCE [LARGE SCALE GENOMIC DNA]</scope>
    <source>
        <strain evidence="7">HSR6</strain>
    </source>
</reference>
<dbReference type="InterPro" id="IPR028974">
    <property type="entry name" value="TSP_type-3_rpt"/>
</dbReference>
<dbReference type="OrthoDB" id="248536at2157"/>
<dbReference type="KEGG" id="hhsr:HSR6_0202"/>
<dbReference type="RefSeq" id="WP_071932563.1">
    <property type="nucleotide sequence ID" value="NZ_CP016804.1"/>
</dbReference>
<dbReference type="Pfam" id="PF18884">
    <property type="entry name" value="TSP3_bac"/>
    <property type="match status" value="7"/>
</dbReference>
<dbReference type="Gene3D" id="4.10.1080.10">
    <property type="entry name" value="TSP type-3 repeat"/>
    <property type="match status" value="1"/>
</dbReference>
<evidence type="ECO:0000256" key="5">
    <source>
        <dbReference type="SAM" id="MobiDB-lite"/>
    </source>
</evidence>
<comment type="subcellular location">
    <subcellularLocation>
        <location evidence="1">Secreted</location>
    </subcellularLocation>
</comment>
<dbReference type="GeneID" id="30416725"/>
<dbReference type="InterPro" id="IPR053180">
    <property type="entry name" value="Ca-binding_acidic-repeat"/>
</dbReference>
<keyword evidence="7" id="KW-1185">Reference proteome</keyword>
<proteinExistence type="predicted"/>
<evidence type="ECO:0000313" key="6">
    <source>
        <dbReference type="EMBL" id="APE94670.1"/>
    </source>
</evidence>
<feature type="compositionally biased region" description="Basic and acidic residues" evidence="5">
    <location>
        <begin position="194"/>
        <end position="211"/>
    </location>
</feature>
<dbReference type="EMBL" id="CP016804">
    <property type="protein sequence ID" value="APE94670.1"/>
    <property type="molecule type" value="Genomic_DNA"/>
</dbReference>
<dbReference type="PANTHER" id="PTHR37467">
    <property type="entry name" value="EXPORTED CALCIUM-BINDING GLYCOPROTEIN-RELATED"/>
    <property type="match status" value="1"/>
</dbReference>
<evidence type="ECO:0000256" key="1">
    <source>
        <dbReference type="ARBA" id="ARBA00004613"/>
    </source>
</evidence>
<evidence type="ECO:0000256" key="2">
    <source>
        <dbReference type="ARBA" id="ARBA00022525"/>
    </source>
</evidence>
<evidence type="ECO:0000313" key="7">
    <source>
        <dbReference type="Proteomes" id="UP000186165"/>
    </source>
</evidence>
<accession>A0A1J1A971</accession>
<protein>
    <submittedName>
        <fullName evidence="6">Calcium-binding protein</fullName>
    </submittedName>
</protein>
<feature type="region of interest" description="Disordered" evidence="5">
    <location>
        <begin position="151"/>
        <end position="347"/>
    </location>
</feature>
<evidence type="ECO:0000256" key="4">
    <source>
        <dbReference type="ARBA" id="ARBA00022837"/>
    </source>
</evidence>
<keyword evidence="2" id="KW-0964">Secreted</keyword>
<organism evidence="6 7">
    <name type="scientific">Halodesulfurarchaeum formicicum</name>
    <dbReference type="NCBI Taxonomy" id="1873524"/>
    <lineage>
        <taxon>Archaea</taxon>
        <taxon>Methanobacteriati</taxon>
        <taxon>Methanobacteriota</taxon>
        <taxon>Stenosarchaea group</taxon>
        <taxon>Halobacteria</taxon>
        <taxon>Halobacteriales</taxon>
        <taxon>Halobacteriaceae</taxon>
        <taxon>Halodesulfurarchaeum</taxon>
    </lineage>
</organism>
<feature type="compositionally biased region" description="Acidic residues" evidence="5">
    <location>
        <begin position="174"/>
        <end position="184"/>
    </location>
</feature>
<keyword evidence="3" id="KW-0732">Signal</keyword>
<keyword evidence="4" id="KW-0106">Calcium</keyword>
<dbReference type="PANTHER" id="PTHR37467:SF1">
    <property type="entry name" value="EXPORTED CALCIUM-BINDING GLYCOPROTEIN"/>
    <property type="match status" value="1"/>
</dbReference>
<dbReference type="InterPro" id="IPR059100">
    <property type="entry name" value="TSP3_bac"/>
</dbReference>